<dbReference type="HAMAP" id="MF_01479">
    <property type="entry name" value="WhiB"/>
    <property type="match status" value="1"/>
</dbReference>
<dbReference type="GO" id="GO:0005737">
    <property type="term" value="C:cytoplasm"/>
    <property type="evidence" value="ECO:0007669"/>
    <property type="project" value="UniProtKB-SubCell"/>
</dbReference>
<comment type="PTM">
    <text evidence="11">Upon Fe-S cluster removal intramolecular disulfide bonds are formed.</text>
</comment>
<feature type="binding site" evidence="11">
    <location>
        <position position="64"/>
    </location>
    <ligand>
        <name>[4Fe-4S] cluster</name>
        <dbReference type="ChEBI" id="CHEBI:49883"/>
    </ligand>
</feature>
<keyword evidence="10 11" id="KW-0804">Transcription</keyword>
<dbReference type="GO" id="GO:0045454">
    <property type="term" value="P:cell redox homeostasis"/>
    <property type="evidence" value="ECO:0007669"/>
    <property type="project" value="TreeGrafter"/>
</dbReference>
<keyword evidence="8 11" id="KW-0238">DNA-binding</keyword>
<comment type="caution">
    <text evidence="13">The sequence shown here is derived from an EMBL/GenBank/DDBJ whole genome shotgun (WGS) entry which is preliminary data.</text>
</comment>
<dbReference type="InterPro" id="IPR034768">
    <property type="entry name" value="4FE4S_WBL"/>
</dbReference>
<feature type="binding site" evidence="11">
    <location>
        <position position="32"/>
    </location>
    <ligand>
        <name>[4Fe-4S] cluster</name>
        <dbReference type="ChEBI" id="CHEBI:49883"/>
    </ligand>
</feature>
<gene>
    <name evidence="11" type="primary">whiB</name>
    <name evidence="13" type="ORF">I542_0393</name>
</gene>
<dbReference type="PANTHER" id="PTHR38839:SF4">
    <property type="entry name" value="TRANSCRIPTIONAL REGULATOR WHIB"/>
    <property type="match status" value="1"/>
</dbReference>
<dbReference type="GO" id="GO:0046872">
    <property type="term" value="F:metal ion binding"/>
    <property type="evidence" value="ECO:0007669"/>
    <property type="project" value="UniProtKB-KW"/>
</dbReference>
<protein>
    <recommendedName>
        <fullName evidence="11">Transcriptional regulator WhiB</fullName>
    </recommendedName>
</protein>
<dbReference type="GO" id="GO:0045892">
    <property type="term" value="P:negative regulation of DNA-templated transcription"/>
    <property type="evidence" value="ECO:0007669"/>
    <property type="project" value="TreeGrafter"/>
</dbReference>
<feature type="domain" description="4Fe-4S Wbl-type" evidence="12">
    <location>
        <begin position="31"/>
        <end position="97"/>
    </location>
</feature>
<evidence type="ECO:0000256" key="3">
    <source>
        <dbReference type="ARBA" id="ARBA00022485"/>
    </source>
</evidence>
<keyword evidence="6 11" id="KW-0411">Iron-sulfur</keyword>
<proteinExistence type="inferred from homology"/>
<evidence type="ECO:0000256" key="6">
    <source>
        <dbReference type="ARBA" id="ARBA00023014"/>
    </source>
</evidence>
<evidence type="ECO:0000313" key="13">
    <source>
        <dbReference type="EMBL" id="EUA60262.1"/>
    </source>
</evidence>
<dbReference type="PANTHER" id="PTHR38839">
    <property type="entry name" value="TRANSCRIPTIONAL REGULATOR WHID-RELATED"/>
    <property type="match status" value="1"/>
</dbReference>
<keyword evidence="7 11" id="KW-0805">Transcription regulation</keyword>
<feature type="binding site" evidence="11">
    <location>
        <position position="73"/>
    </location>
    <ligand>
        <name>[4Fe-4S] cluster</name>
        <dbReference type="ChEBI" id="CHEBI:49883"/>
    </ligand>
</feature>
<comment type="cofactor">
    <cofactor evidence="11">
        <name>[4Fe-4S] cluster</name>
        <dbReference type="ChEBI" id="CHEBI:49883"/>
    </cofactor>
    <text evidence="11">Binds 1 [4Fe-4S] cluster per subunit. Following nitrosylation of the [4Fe-4S] cluster binds 1 [4Fe-8(NO)] cluster per subunit.</text>
</comment>
<evidence type="ECO:0000256" key="2">
    <source>
        <dbReference type="ARBA" id="ARBA00006597"/>
    </source>
</evidence>
<evidence type="ECO:0000256" key="8">
    <source>
        <dbReference type="ARBA" id="ARBA00023125"/>
    </source>
</evidence>
<accession>A0A829QAY6</accession>
<comment type="PTM">
    <text evidence="11">The Fe-S cluster can be nitrosylated by nitric oxide (NO).</text>
</comment>
<dbReference type="EMBL" id="JAOH01000002">
    <property type="protein sequence ID" value="EUA60262.1"/>
    <property type="molecule type" value="Genomic_DNA"/>
</dbReference>
<dbReference type="GO" id="GO:0003677">
    <property type="term" value="F:DNA binding"/>
    <property type="evidence" value="ECO:0007669"/>
    <property type="project" value="UniProtKB-UniRule"/>
</dbReference>
<keyword evidence="5 11" id="KW-0408">Iron</keyword>
<evidence type="ECO:0000256" key="9">
    <source>
        <dbReference type="ARBA" id="ARBA00023157"/>
    </source>
</evidence>
<organism evidence="13 14">
    <name type="scientific">Mycobacteroides abscessus 1948</name>
    <dbReference type="NCBI Taxonomy" id="1299323"/>
    <lineage>
        <taxon>Bacteria</taxon>
        <taxon>Bacillati</taxon>
        <taxon>Actinomycetota</taxon>
        <taxon>Actinomycetes</taxon>
        <taxon>Mycobacteriales</taxon>
        <taxon>Mycobacteriaceae</taxon>
        <taxon>Mycobacteroides</taxon>
        <taxon>Mycobacteroides abscessus</taxon>
    </lineage>
</organism>
<comment type="function">
    <text evidence="11">Acts as a transcriptional regulator. Probably redox-responsive. The apo- but not holo-form probably binds DNA.</text>
</comment>
<evidence type="ECO:0000256" key="10">
    <source>
        <dbReference type="ARBA" id="ARBA00023163"/>
    </source>
</evidence>
<dbReference type="Proteomes" id="UP000021210">
    <property type="component" value="Unassembled WGS sequence"/>
</dbReference>
<evidence type="ECO:0000313" key="14">
    <source>
        <dbReference type="Proteomes" id="UP000021210"/>
    </source>
</evidence>
<comment type="subcellular location">
    <subcellularLocation>
        <location evidence="1 11">Cytoplasm</location>
    </subcellularLocation>
</comment>
<dbReference type="GO" id="GO:0047134">
    <property type="term" value="F:protein-disulfide reductase [NAD(P)H] activity"/>
    <property type="evidence" value="ECO:0007669"/>
    <property type="project" value="TreeGrafter"/>
</dbReference>
<evidence type="ECO:0000259" key="12">
    <source>
        <dbReference type="PROSITE" id="PS51674"/>
    </source>
</evidence>
<keyword evidence="11" id="KW-0963">Cytoplasm</keyword>
<evidence type="ECO:0000256" key="5">
    <source>
        <dbReference type="ARBA" id="ARBA00023004"/>
    </source>
</evidence>
<feature type="binding site" evidence="11">
    <location>
        <position position="67"/>
    </location>
    <ligand>
        <name>[4Fe-4S] cluster</name>
        <dbReference type="ChEBI" id="CHEBI:49883"/>
    </ligand>
</feature>
<comment type="similarity">
    <text evidence="2 11">Belongs to the WhiB family.</text>
</comment>
<evidence type="ECO:0000256" key="7">
    <source>
        <dbReference type="ARBA" id="ARBA00023015"/>
    </source>
</evidence>
<name>A0A829QAY6_9MYCO</name>
<dbReference type="GO" id="GO:0035731">
    <property type="term" value="F:dinitrosyl-iron complex binding"/>
    <property type="evidence" value="ECO:0007669"/>
    <property type="project" value="UniProtKB-UniRule"/>
</dbReference>
<evidence type="ECO:0000256" key="1">
    <source>
        <dbReference type="ARBA" id="ARBA00004496"/>
    </source>
</evidence>
<dbReference type="AlphaFoldDB" id="A0A829QAY6"/>
<dbReference type="Pfam" id="PF02467">
    <property type="entry name" value="Whib"/>
    <property type="match status" value="1"/>
</dbReference>
<keyword evidence="4 11" id="KW-0479">Metal-binding</keyword>
<keyword evidence="3 11" id="KW-0004">4Fe-4S</keyword>
<evidence type="ECO:0000256" key="11">
    <source>
        <dbReference type="HAMAP-Rule" id="MF_01479"/>
    </source>
</evidence>
<dbReference type="InterPro" id="IPR003482">
    <property type="entry name" value="Whib"/>
</dbReference>
<keyword evidence="9 11" id="KW-1015">Disulfide bond</keyword>
<reference evidence="13 14" key="1">
    <citation type="submission" date="2013-12" db="EMBL/GenBank/DDBJ databases">
        <authorList>
            <person name="Zelazny A."/>
            <person name="Olivier K."/>
            <person name="Holland S."/>
            <person name="Lenaerts A."/>
            <person name="Ordway D."/>
            <person name="DeGroote M.A."/>
            <person name="Parker T."/>
            <person name="Sizemore C."/>
            <person name="Tallon L.J."/>
            <person name="Sadzewicz L.K."/>
            <person name="Sengamalay N."/>
            <person name="Fraser C.M."/>
            <person name="Hine E."/>
            <person name="Shefchek K.A."/>
            <person name="Das S.P."/>
            <person name="Tettelin H."/>
        </authorList>
    </citation>
    <scope>NUCLEOTIDE SEQUENCE [LARGE SCALE GENOMIC DNA]</scope>
    <source>
        <strain evidence="13 14">1948</strain>
    </source>
</reference>
<dbReference type="PROSITE" id="PS51674">
    <property type="entry name" value="4FE4S_WBL"/>
    <property type="match status" value="1"/>
</dbReference>
<evidence type="ECO:0000256" key="4">
    <source>
        <dbReference type="ARBA" id="ARBA00022723"/>
    </source>
</evidence>
<sequence length="105" mass="11766">MRDDIHPGPRIISGKAELPCLKPEPWMIQASCATADPDAFFPHKRGDGDSESITVQYQYAKKICRSCPVRVECLTYAIVNDERDGIYGGLGPRERAKIMRNREAS</sequence>
<dbReference type="GO" id="GO:0051539">
    <property type="term" value="F:4 iron, 4 sulfur cluster binding"/>
    <property type="evidence" value="ECO:0007669"/>
    <property type="project" value="UniProtKB-UniRule"/>
</dbReference>